<reference evidence="1 2" key="1">
    <citation type="journal article" date="2018" name="MBio">
        <title>Comparative Genomics Reveals the Core Gene Toolbox for the Fungus-Insect Symbiosis.</title>
        <authorList>
            <person name="Wang Y."/>
            <person name="Stata M."/>
            <person name="Wang W."/>
            <person name="Stajich J.E."/>
            <person name="White M.M."/>
            <person name="Moncalvo J.M."/>
        </authorList>
    </citation>
    <scope>NUCLEOTIDE SEQUENCE [LARGE SCALE GENOMIC DNA]</scope>
    <source>
        <strain evidence="1 2">SC-DP-2</strain>
    </source>
</reference>
<accession>A0A2T9ZCE6</accession>
<evidence type="ECO:0000313" key="1">
    <source>
        <dbReference type="EMBL" id="PVV02269.1"/>
    </source>
</evidence>
<evidence type="ECO:0000313" key="2">
    <source>
        <dbReference type="Proteomes" id="UP000245609"/>
    </source>
</evidence>
<proteinExistence type="predicted"/>
<dbReference type="AlphaFoldDB" id="A0A2T9ZCE6"/>
<sequence length="204" mass="23853">SEIFDNKGYYPVRCTALDSLYNTAGAESEQREFKLKESGFIDQINFEIQLLGQISQCSADHKVLVKERLDEFKRIFNNFYTENVYEGEAATLMLIAQTDGMKIDDKSAIRCVENVANYAGDYLSRNPSWDSDIITVAEQFKTKIKDFILSKHTIFDYNWEYKTNSYTDYRAGIYYFFKNTDSLLQGYLDKPLQKYSIKSWAFYI</sequence>
<feature type="non-terminal residue" evidence="1">
    <location>
        <position position="1"/>
    </location>
</feature>
<gene>
    <name evidence="1" type="ORF">BB560_003278</name>
</gene>
<protein>
    <submittedName>
        <fullName evidence="1">Uncharacterized protein</fullName>
    </submittedName>
</protein>
<comment type="caution">
    <text evidence="1">The sequence shown here is derived from an EMBL/GenBank/DDBJ whole genome shotgun (WGS) entry which is preliminary data.</text>
</comment>
<keyword evidence="2" id="KW-1185">Reference proteome</keyword>
<dbReference type="EMBL" id="MBFS01000535">
    <property type="protein sequence ID" value="PVV02269.1"/>
    <property type="molecule type" value="Genomic_DNA"/>
</dbReference>
<name>A0A2T9ZCE6_9FUNG</name>
<dbReference type="Proteomes" id="UP000245609">
    <property type="component" value="Unassembled WGS sequence"/>
</dbReference>
<organism evidence="1 2">
    <name type="scientific">Smittium megazygosporum</name>
    <dbReference type="NCBI Taxonomy" id="133381"/>
    <lineage>
        <taxon>Eukaryota</taxon>
        <taxon>Fungi</taxon>
        <taxon>Fungi incertae sedis</taxon>
        <taxon>Zoopagomycota</taxon>
        <taxon>Kickxellomycotina</taxon>
        <taxon>Harpellomycetes</taxon>
        <taxon>Harpellales</taxon>
        <taxon>Legeriomycetaceae</taxon>
        <taxon>Smittium</taxon>
    </lineage>
</organism>